<keyword evidence="3" id="KW-1185">Reference proteome</keyword>
<dbReference type="Gene3D" id="1.10.287.130">
    <property type="match status" value="1"/>
</dbReference>
<name>A0A6B0TNH0_9RHOB</name>
<evidence type="ECO:0000259" key="1">
    <source>
        <dbReference type="Pfam" id="PF10090"/>
    </source>
</evidence>
<dbReference type="EMBL" id="WUWG01000005">
    <property type="protein sequence ID" value="MXU66150.1"/>
    <property type="molecule type" value="Genomic_DNA"/>
</dbReference>
<evidence type="ECO:0000313" key="2">
    <source>
        <dbReference type="EMBL" id="MXU66150.1"/>
    </source>
</evidence>
<dbReference type="Pfam" id="PF10090">
    <property type="entry name" value="HPTransfase"/>
    <property type="match status" value="1"/>
</dbReference>
<dbReference type="InterPro" id="IPR018762">
    <property type="entry name" value="ChpT_C"/>
</dbReference>
<protein>
    <recommendedName>
        <fullName evidence="1">Histidine phosphotransferase ChpT C-terminal domain-containing protein</fullName>
    </recommendedName>
</protein>
<organism evidence="2 3">
    <name type="scientific">Oceanomicrobium pacificus</name>
    <dbReference type="NCBI Taxonomy" id="2692916"/>
    <lineage>
        <taxon>Bacteria</taxon>
        <taxon>Pseudomonadati</taxon>
        <taxon>Pseudomonadota</taxon>
        <taxon>Alphaproteobacteria</taxon>
        <taxon>Rhodobacterales</taxon>
        <taxon>Paracoccaceae</taxon>
        <taxon>Oceanomicrobium</taxon>
    </lineage>
</organism>
<reference evidence="2 3" key="1">
    <citation type="submission" date="2019-12" db="EMBL/GenBank/DDBJ databases">
        <title>Strain KN286 was isolated from seawater, which was collected from Caroline Seamount in the tropical western Pacific.</title>
        <authorList>
            <person name="Wang Q."/>
        </authorList>
    </citation>
    <scope>NUCLEOTIDE SEQUENCE [LARGE SCALE GENOMIC DNA]</scope>
    <source>
        <strain evidence="2 3">KN286</strain>
    </source>
</reference>
<comment type="caution">
    <text evidence="2">The sequence shown here is derived from an EMBL/GenBank/DDBJ whole genome shotgun (WGS) entry which is preliminary data.</text>
</comment>
<accession>A0A6B0TNH0</accession>
<dbReference type="AlphaFoldDB" id="A0A6B0TNH0"/>
<dbReference type="Gene3D" id="3.30.565.10">
    <property type="entry name" value="Histidine kinase-like ATPase, C-terminal domain"/>
    <property type="match status" value="1"/>
</dbReference>
<proteinExistence type="predicted"/>
<dbReference type="InterPro" id="IPR036890">
    <property type="entry name" value="HATPase_C_sf"/>
</dbReference>
<dbReference type="RefSeq" id="WP_160855383.1">
    <property type="nucleotide sequence ID" value="NZ_WUWG01000005.1"/>
</dbReference>
<sequence length="209" mass="22106">MDDIDLITRVASRICHDLISPIGAIGNGLELMAVNPRTATPEAELVSDAAEAARASLVFFRLAFGRPAKTGQMKPEQLETMFRQKFPNLTLQVILNTGVEGLSRRNAQMLALMLLCCEGALRGGGQVTLSGGAGHLRAHASAPAVKLQDVGWALLDGKPLPDTAETPPGVQFELLSMLAARSGCTLSLEQSDSAVDLRIAPRDGSYSGL</sequence>
<evidence type="ECO:0000313" key="3">
    <source>
        <dbReference type="Proteomes" id="UP000436016"/>
    </source>
</evidence>
<gene>
    <name evidence="2" type="ORF">GSH16_11895</name>
</gene>
<dbReference type="Proteomes" id="UP000436016">
    <property type="component" value="Unassembled WGS sequence"/>
</dbReference>
<feature type="domain" description="Histidine phosphotransferase ChpT C-terminal" evidence="1">
    <location>
        <begin position="78"/>
        <end position="192"/>
    </location>
</feature>